<reference evidence="1" key="1">
    <citation type="journal article" date="2022" name="Int. J. Mol. Sci.">
        <title>Draft Genome of Tanacetum Coccineum: Genomic Comparison of Closely Related Tanacetum-Family Plants.</title>
        <authorList>
            <person name="Yamashiro T."/>
            <person name="Shiraishi A."/>
            <person name="Nakayama K."/>
            <person name="Satake H."/>
        </authorList>
    </citation>
    <scope>NUCLEOTIDE SEQUENCE</scope>
</reference>
<evidence type="ECO:0000313" key="2">
    <source>
        <dbReference type="Proteomes" id="UP001151760"/>
    </source>
</evidence>
<organism evidence="1 2">
    <name type="scientific">Tanacetum coccineum</name>
    <dbReference type="NCBI Taxonomy" id="301880"/>
    <lineage>
        <taxon>Eukaryota</taxon>
        <taxon>Viridiplantae</taxon>
        <taxon>Streptophyta</taxon>
        <taxon>Embryophyta</taxon>
        <taxon>Tracheophyta</taxon>
        <taxon>Spermatophyta</taxon>
        <taxon>Magnoliopsida</taxon>
        <taxon>eudicotyledons</taxon>
        <taxon>Gunneridae</taxon>
        <taxon>Pentapetalae</taxon>
        <taxon>asterids</taxon>
        <taxon>campanulids</taxon>
        <taxon>Asterales</taxon>
        <taxon>Asteraceae</taxon>
        <taxon>Asteroideae</taxon>
        <taxon>Anthemideae</taxon>
        <taxon>Anthemidinae</taxon>
        <taxon>Tanacetum</taxon>
    </lineage>
</organism>
<keyword evidence="2" id="KW-1185">Reference proteome</keyword>
<evidence type="ECO:0000313" key="1">
    <source>
        <dbReference type="EMBL" id="GJT33686.1"/>
    </source>
</evidence>
<comment type="caution">
    <text evidence="1">The sequence shown here is derived from an EMBL/GenBank/DDBJ whole genome shotgun (WGS) entry which is preliminary data.</text>
</comment>
<protein>
    <submittedName>
        <fullName evidence="1">Uncharacterized protein</fullName>
    </submittedName>
</protein>
<sequence>MTTLQFADTHNLVAFLAKLAESEGFEQIVDFLNANPIRYALTINPTIYTSCIEQFWATFKVKTVNGEVQLQALVDGKKIIVTEASVRRDLQLNDEEADEAVYKERDDSLVRVATTASSLEAEIDRGIQLLRTRFEECILNFPMIIGSQEVTHFEVVEDRLKLSGFDREFYVPLAK</sequence>
<dbReference type="Proteomes" id="UP001151760">
    <property type="component" value="Unassembled WGS sequence"/>
</dbReference>
<reference evidence="1" key="2">
    <citation type="submission" date="2022-01" db="EMBL/GenBank/DDBJ databases">
        <authorList>
            <person name="Yamashiro T."/>
            <person name="Shiraishi A."/>
            <person name="Satake H."/>
            <person name="Nakayama K."/>
        </authorList>
    </citation>
    <scope>NUCLEOTIDE SEQUENCE</scope>
</reference>
<proteinExistence type="predicted"/>
<name>A0ABQ5D2Y2_9ASTR</name>
<accession>A0ABQ5D2Y2</accession>
<dbReference type="EMBL" id="BQNB010014899">
    <property type="protein sequence ID" value="GJT33686.1"/>
    <property type="molecule type" value="Genomic_DNA"/>
</dbReference>
<gene>
    <name evidence="1" type="ORF">Tco_0924105</name>
</gene>